<dbReference type="PANTHER" id="PTHR19303:SF26">
    <property type="entry name" value="TIGGER TRANSPOSABLE ELEMENT-DERIVED PROTEIN 1"/>
    <property type="match status" value="1"/>
</dbReference>
<keyword evidence="2" id="KW-1185">Reference proteome</keyword>
<name>A0ABM1J337_POLDO</name>
<dbReference type="Proteomes" id="UP000694924">
    <property type="component" value="Unplaced"/>
</dbReference>
<dbReference type="Gene3D" id="1.10.10.60">
    <property type="entry name" value="Homeodomain-like"/>
    <property type="match status" value="1"/>
</dbReference>
<evidence type="ECO:0000313" key="3">
    <source>
        <dbReference type="RefSeq" id="XP_015186874.1"/>
    </source>
</evidence>
<protein>
    <submittedName>
        <fullName evidence="3">Tigger transposable element-derived protein 1-like</fullName>
    </submittedName>
</protein>
<dbReference type="InterPro" id="IPR050863">
    <property type="entry name" value="CenT-Element_Derived"/>
</dbReference>
<proteinExistence type="predicted"/>
<evidence type="ECO:0000259" key="1">
    <source>
        <dbReference type="Pfam" id="PF03184"/>
    </source>
</evidence>
<sequence>MVQRLSVRFLRWVITKKRKVKRQEKRQSYIGIELNLSTSTIRTILKNKEKILSSATTTTTTSATKITRSRNNVIEEMEKRLSIWIDDEVERNIPLSQAIIVENIQITGEAASEDTKAPDVFPVILKAIIERENYPPELVFNFDETGLFWKRMPKRTFLSREEKRAPGFKAAKDRLILLLGGNANGDFKLKPLLIYHSETPRAMKGISKSTLPVIWESNKKSWITMNIFQNWFTEHFCPSVKRYCEFKNLEPKALLLIDNAPSHLTHLSNLTTCIPVEMVFLPPNTTSLIQPMDQGVVSNFKASYLRWTFRQLIDKTDGKGLDNINAQDIEELLQVITGESLSNDDLKEFVEQQVHEDDEVSVSEDEEQRGLSLDFLKKKFSHYNGNYGSICTK</sequence>
<reference evidence="3" key="1">
    <citation type="submission" date="2025-08" db="UniProtKB">
        <authorList>
            <consortium name="RefSeq"/>
        </authorList>
    </citation>
    <scope>IDENTIFICATION</scope>
    <source>
        <tissue evidence="3">Whole body</tissue>
    </source>
</reference>
<evidence type="ECO:0000313" key="2">
    <source>
        <dbReference type="Proteomes" id="UP000694924"/>
    </source>
</evidence>
<dbReference type="InterPro" id="IPR004875">
    <property type="entry name" value="DDE_SF_endonuclease_dom"/>
</dbReference>
<organism evidence="2 3">
    <name type="scientific">Polistes dominula</name>
    <name type="common">European paper wasp</name>
    <name type="synonym">Vespa dominula</name>
    <dbReference type="NCBI Taxonomy" id="743375"/>
    <lineage>
        <taxon>Eukaryota</taxon>
        <taxon>Metazoa</taxon>
        <taxon>Ecdysozoa</taxon>
        <taxon>Arthropoda</taxon>
        <taxon>Hexapoda</taxon>
        <taxon>Insecta</taxon>
        <taxon>Pterygota</taxon>
        <taxon>Neoptera</taxon>
        <taxon>Endopterygota</taxon>
        <taxon>Hymenoptera</taxon>
        <taxon>Apocrita</taxon>
        <taxon>Aculeata</taxon>
        <taxon>Vespoidea</taxon>
        <taxon>Vespidae</taxon>
        <taxon>Polistinae</taxon>
        <taxon>Polistini</taxon>
        <taxon>Polistes</taxon>
    </lineage>
</organism>
<dbReference type="GeneID" id="107071931"/>
<dbReference type="PANTHER" id="PTHR19303">
    <property type="entry name" value="TRANSPOSON"/>
    <property type="match status" value="1"/>
</dbReference>
<gene>
    <name evidence="3" type="primary">LOC107071931</name>
</gene>
<dbReference type="Pfam" id="PF03184">
    <property type="entry name" value="DDE_1"/>
    <property type="match status" value="1"/>
</dbReference>
<feature type="domain" description="DDE-1" evidence="1">
    <location>
        <begin position="172"/>
        <end position="317"/>
    </location>
</feature>
<accession>A0ABM1J337</accession>
<dbReference type="RefSeq" id="XP_015186874.1">
    <property type="nucleotide sequence ID" value="XM_015331388.1"/>
</dbReference>